<reference evidence="1 2" key="1">
    <citation type="submission" date="2020-08" db="EMBL/GenBank/DDBJ databases">
        <title>Genomic Encyclopedia of Type Strains, Phase III (KMG-III): the genomes of soil and plant-associated and newly described type strains.</title>
        <authorList>
            <person name="Whitman W."/>
        </authorList>
    </citation>
    <scope>NUCLEOTIDE SEQUENCE [LARGE SCALE GENOMIC DNA]</scope>
    <source>
        <strain evidence="1 2">CECT 8693</strain>
    </source>
</reference>
<protein>
    <recommendedName>
        <fullName evidence="3">DJ-1/PfpI domain-containing protein</fullName>
    </recommendedName>
</protein>
<name>A0A7W3SQ20_9BACL</name>
<gene>
    <name evidence="1" type="ORF">FHR92_000571</name>
</gene>
<evidence type="ECO:0008006" key="3">
    <source>
        <dbReference type="Google" id="ProtNLM"/>
    </source>
</evidence>
<dbReference type="EMBL" id="JACJIP010000002">
    <property type="protein sequence ID" value="MBA9084117.1"/>
    <property type="molecule type" value="Genomic_DNA"/>
</dbReference>
<dbReference type="Proteomes" id="UP000567067">
    <property type="component" value="Unassembled WGS sequence"/>
</dbReference>
<proteinExistence type="predicted"/>
<evidence type="ECO:0000313" key="2">
    <source>
        <dbReference type="Proteomes" id="UP000567067"/>
    </source>
</evidence>
<organism evidence="1 2">
    <name type="scientific">Fontibacillus solani</name>
    <dbReference type="NCBI Taxonomy" id="1572857"/>
    <lineage>
        <taxon>Bacteria</taxon>
        <taxon>Bacillati</taxon>
        <taxon>Bacillota</taxon>
        <taxon>Bacilli</taxon>
        <taxon>Bacillales</taxon>
        <taxon>Paenibacillaceae</taxon>
        <taxon>Fontibacillus</taxon>
    </lineage>
</organism>
<accession>A0A7W3SQ20</accession>
<evidence type="ECO:0000313" key="1">
    <source>
        <dbReference type="EMBL" id="MBA9084117.1"/>
    </source>
</evidence>
<sequence length="48" mass="5563">MKKEVLIFIFDGYADWEPAYICSELNSTDSEYVIKTLSLDKTPKILAY</sequence>
<dbReference type="AlphaFoldDB" id="A0A7W3SQ20"/>
<keyword evidence="2" id="KW-1185">Reference proteome</keyword>
<dbReference type="RefSeq" id="WP_220482582.1">
    <property type="nucleotide sequence ID" value="NZ_JACJIP010000002.1"/>
</dbReference>
<comment type="caution">
    <text evidence="1">The sequence shown here is derived from an EMBL/GenBank/DDBJ whole genome shotgun (WGS) entry which is preliminary data.</text>
</comment>